<dbReference type="GO" id="GO:0005737">
    <property type="term" value="C:cytoplasm"/>
    <property type="evidence" value="ECO:0007669"/>
    <property type="project" value="UniProtKB-SubCell"/>
</dbReference>
<dbReference type="PROSITE" id="PS01279">
    <property type="entry name" value="PCMT"/>
    <property type="match status" value="1"/>
</dbReference>
<dbReference type="GO" id="GO:0004719">
    <property type="term" value="F:protein-L-isoaspartate (D-aspartate) O-methyltransferase activity"/>
    <property type="evidence" value="ECO:0007669"/>
    <property type="project" value="UniProtKB-EC"/>
</dbReference>
<keyword evidence="8" id="KW-0949">S-adenosyl-L-methionine</keyword>
<dbReference type="CDD" id="cd02440">
    <property type="entry name" value="AdoMet_MTases"/>
    <property type="match status" value="1"/>
</dbReference>
<accession>A0A075UVV8</accession>
<dbReference type="eggNOG" id="COG2518">
    <property type="taxonomic scope" value="Bacteria"/>
</dbReference>
<evidence type="ECO:0000256" key="10">
    <source>
        <dbReference type="ARBA" id="ARBA00031323"/>
    </source>
</evidence>
<evidence type="ECO:0000256" key="4">
    <source>
        <dbReference type="ARBA" id="ARBA00013346"/>
    </source>
</evidence>
<dbReference type="PANTHER" id="PTHR11579">
    <property type="entry name" value="PROTEIN-L-ISOASPARTATE O-METHYLTRANSFERASE"/>
    <property type="match status" value="1"/>
</dbReference>
<reference evidence="12 13" key="1">
    <citation type="journal article" date="2014" name="J. Biotechnol.">
        <title>Complete genome sequence of the actinobacterium Amycolatopsis japonica MG417-CF17(T) (=DSM 44213T) producing (S,S)-N,N'-ethylenediaminedisuccinic acid.</title>
        <authorList>
            <person name="Stegmann E."/>
            <person name="Albersmeier A."/>
            <person name="Spohn M."/>
            <person name="Gert H."/>
            <person name="Weber T."/>
            <person name="Wohlleben W."/>
            <person name="Kalinowski J."/>
            <person name="Ruckert C."/>
        </authorList>
    </citation>
    <scope>NUCLEOTIDE SEQUENCE [LARGE SCALE GENOMIC DNA]</scope>
    <source>
        <strain evidence="13">MG417-CF17 (DSM 44213)</strain>
    </source>
</reference>
<dbReference type="GO" id="GO:0032259">
    <property type="term" value="P:methylation"/>
    <property type="evidence" value="ECO:0007669"/>
    <property type="project" value="UniProtKB-KW"/>
</dbReference>
<keyword evidence="5" id="KW-0963">Cytoplasm</keyword>
<evidence type="ECO:0000256" key="1">
    <source>
        <dbReference type="ARBA" id="ARBA00004496"/>
    </source>
</evidence>
<dbReference type="InterPro" id="IPR000682">
    <property type="entry name" value="PCMT"/>
</dbReference>
<evidence type="ECO:0000256" key="2">
    <source>
        <dbReference type="ARBA" id="ARBA00005369"/>
    </source>
</evidence>
<dbReference type="SUPFAM" id="SSF53335">
    <property type="entry name" value="S-adenosyl-L-methionine-dependent methyltransferases"/>
    <property type="match status" value="1"/>
</dbReference>
<keyword evidence="7" id="KW-0808">Transferase</keyword>
<keyword evidence="6" id="KW-0489">Methyltransferase</keyword>
<gene>
    <name evidence="12" type="ORF">AJAP_07260</name>
</gene>
<dbReference type="Pfam" id="PF01135">
    <property type="entry name" value="PCMT"/>
    <property type="match status" value="1"/>
</dbReference>
<organism evidence="12 13">
    <name type="scientific">Amycolatopsis japonica</name>
    <dbReference type="NCBI Taxonomy" id="208439"/>
    <lineage>
        <taxon>Bacteria</taxon>
        <taxon>Bacillati</taxon>
        <taxon>Actinomycetota</taxon>
        <taxon>Actinomycetes</taxon>
        <taxon>Pseudonocardiales</taxon>
        <taxon>Pseudonocardiaceae</taxon>
        <taxon>Amycolatopsis</taxon>
        <taxon>Amycolatopsis japonica group</taxon>
    </lineage>
</organism>
<name>A0A075UVV8_9PSEU</name>
<dbReference type="HOGENOM" id="CLU_037629_0_1_11"/>
<dbReference type="Proteomes" id="UP000028492">
    <property type="component" value="Chromosome"/>
</dbReference>
<dbReference type="AlphaFoldDB" id="A0A075UVV8"/>
<evidence type="ECO:0000256" key="11">
    <source>
        <dbReference type="ARBA" id="ARBA00031350"/>
    </source>
</evidence>
<proteinExistence type="inferred from homology"/>
<keyword evidence="13" id="KW-1185">Reference proteome</keyword>
<dbReference type="Gene3D" id="3.40.50.150">
    <property type="entry name" value="Vaccinia Virus protein VP39"/>
    <property type="match status" value="1"/>
</dbReference>
<dbReference type="PANTHER" id="PTHR11579:SF0">
    <property type="entry name" value="PROTEIN-L-ISOASPARTATE(D-ASPARTATE) O-METHYLTRANSFERASE"/>
    <property type="match status" value="1"/>
</dbReference>
<comment type="similarity">
    <text evidence="2">Belongs to the methyltransferase superfamily. L-isoaspartyl/D-aspartyl protein methyltransferase family.</text>
</comment>
<evidence type="ECO:0000256" key="8">
    <source>
        <dbReference type="ARBA" id="ARBA00022691"/>
    </source>
</evidence>
<evidence type="ECO:0000313" key="12">
    <source>
        <dbReference type="EMBL" id="AIG74365.1"/>
    </source>
</evidence>
<evidence type="ECO:0000313" key="13">
    <source>
        <dbReference type="Proteomes" id="UP000028492"/>
    </source>
</evidence>
<dbReference type="STRING" id="208439.AJAP_07260"/>
<dbReference type="KEGG" id="aja:AJAP_07260"/>
<comment type="subcellular location">
    <subcellularLocation>
        <location evidence="1">Cytoplasm</location>
    </subcellularLocation>
</comment>
<dbReference type="InterPro" id="IPR029063">
    <property type="entry name" value="SAM-dependent_MTases_sf"/>
</dbReference>
<evidence type="ECO:0000256" key="9">
    <source>
        <dbReference type="ARBA" id="ARBA00030757"/>
    </source>
</evidence>
<sequence>MTTAANWTTHARKLADLMRERGDITTPAWHAAVADVPRHVFVPHAYEQDNTGQWTGWDTADRWDRVYATRTLVTALDDRRGFPDPVSSSTNPELMVRMLELLDFHDGHRVLEIGTGTGYNAALLSHRLGDDRVFSVDIDPDLVALAGERLNSIRFRPTLIAADGQGGLPQHAPYDRIIATCAVPAVPVSWAEQLAPGGAVLVDLKLAISAGNLVHLHLKDGGTLEGRFAPRFASFMAMRHENDEIVSVPPVEDVDGERTFTAAAPVPPWNSPVVWFLAQLSGLPRGVRFGMVLDRETRQPYEATLAAPDGSWTRINLAERTVTESGRTALWRPIEQAHRLWLDSGRPNWQRLGLTVDKYGHNTVWLDEPDSEHRWTITDN</sequence>
<evidence type="ECO:0000256" key="6">
    <source>
        <dbReference type="ARBA" id="ARBA00022603"/>
    </source>
</evidence>
<evidence type="ECO:0000256" key="7">
    <source>
        <dbReference type="ARBA" id="ARBA00022679"/>
    </source>
</evidence>
<evidence type="ECO:0000256" key="5">
    <source>
        <dbReference type="ARBA" id="ARBA00022490"/>
    </source>
</evidence>
<evidence type="ECO:0000256" key="3">
    <source>
        <dbReference type="ARBA" id="ARBA00011890"/>
    </source>
</evidence>
<protein>
    <recommendedName>
        <fullName evidence="4">Protein-L-isoaspartate O-methyltransferase</fullName>
        <ecNumber evidence="3">2.1.1.77</ecNumber>
    </recommendedName>
    <alternativeName>
        <fullName evidence="11">L-isoaspartyl protein carboxyl methyltransferase</fullName>
    </alternativeName>
    <alternativeName>
        <fullName evidence="9">Protein L-isoaspartyl methyltransferase</fullName>
    </alternativeName>
    <alternativeName>
        <fullName evidence="10">Protein-beta-aspartate methyltransferase</fullName>
    </alternativeName>
</protein>
<dbReference type="EC" id="2.1.1.77" evidence="3"/>
<dbReference type="EMBL" id="CP008953">
    <property type="protein sequence ID" value="AIG74365.1"/>
    <property type="molecule type" value="Genomic_DNA"/>
</dbReference>